<dbReference type="WBParaSite" id="NBR_0001732701-mRNA-1">
    <property type="protein sequence ID" value="NBR_0001732701-mRNA-1"/>
    <property type="gene ID" value="NBR_0001732701"/>
</dbReference>
<gene>
    <name evidence="1" type="ORF">NBR_LOCUS17328</name>
</gene>
<name>A0A0N4YK00_NIPBR</name>
<evidence type="ECO:0000313" key="3">
    <source>
        <dbReference type="WBParaSite" id="NBR_0001732701-mRNA-1"/>
    </source>
</evidence>
<dbReference type="Proteomes" id="UP000271162">
    <property type="component" value="Unassembled WGS sequence"/>
</dbReference>
<sequence length="70" mass="7819">MSTGTNAILFALVDQGVESSYIRTLANCYRHCSTTVQLLLSNLRFADDIVSKVQLKQDDVPKAGRSWKED</sequence>
<protein>
    <submittedName>
        <fullName evidence="3">Pentatricopeptide repeat-containing protein</fullName>
    </submittedName>
</protein>
<reference evidence="1 2" key="2">
    <citation type="submission" date="2018-11" db="EMBL/GenBank/DDBJ databases">
        <authorList>
            <consortium name="Pathogen Informatics"/>
        </authorList>
    </citation>
    <scope>NUCLEOTIDE SEQUENCE [LARGE SCALE GENOMIC DNA]</scope>
</reference>
<keyword evidence="2" id="KW-1185">Reference proteome</keyword>
<dbReference type="AlphaFoldDB" id="A0A0N4YK00"/>
<dbReference type="EMBL" id="UYSL01022695">
    <property type="protein sequence ID" value="VDL80942.1"/>
    <property type="molecule type" value="Genomic_DNA"/>
</dbReference>
<accession>A0A0N4YK00</accession>
<evidence type="ECO:0000313" key="2">
    <source>
        <dbReference type="Proteomes" id="UP000271162"/>
    </source>
</evidence>
<reference evidence="3" key="1">
    <citation type="submission" date="2017-02" db="UniProtKB">
        <authorList>
            <consortium name="WormBaseParasite"/>
        </authorList>
    </citation>
    <scope>IDENTIFICATION</scope>
</reference>
<proteinExistence type="predicted"/>
<organism evidence="3">
    <name type="scientific">Nippostrongylus brasiliensis</name>
    <name type="common">Rat hookworm</name>
    <dbReference type="NCBI Taxonomy" id="27835"/>
    <lineage>
        <taxon>Eukaryota</taxon>
        <taxon>Metazoa</taxon>
        <taxon>Ecdysozoa</taxon>
        <taxon>Nematoda</taxon>
        <taxon>Chromadorea</taxon>
        <taxon>Rhabditida</taxon>
        <taxon>Rhabditina</taxon>
        <taxon>Rhabditomorpha</taxon>
        <taxon>Strongyloidea</taxon>
        <taxon>Heligmosomidae</taxon>
        <taxon>Nippostrongylus</taxon>
    </lineage>
</organism>
<evidence type="ECO:0000313" key="1">
    <source>
        <dbReference type="EMBL" id="VDL80942.1"/>
    </source>
</evidence>